<gene>
    <name evidence="3" type="ORF">LTR84_006584</name>
</gene>
<protein>
    <recommendedName>
        <fullName evidence="2">DUF6604 domain-containing protein</fullName>
    </recommendedName>
</protein>
<evidence type="ECO:0000313" key="3">
    <source>
        <dbReference type="EMBL" id="KAK5047487.1"/>
    </source>
</evidence>
<evidence type="ECO:0000259" key="2">
    <source>
        <dbReference type="Pfam" id="PF20253"/>
    </source>
</evidence>
<dbReference type="Pfam" id="PF20253">
    <property type="entry name" value="DUF6604"/>
    <property type="match status" value="1"/>
</dbReference>
<feature type="compositionally biased region" description="Polar residues" evidence="1">
    <location>
        <begin position="7"/>
        <end position="28"/>
    </location>
</feature>
<feature type="region of interest" description="Disordered" evidence="1">
    <location>
        <begin position="1"/>
        <end position="28"/>
    </location>
</feature>
<organism evidence="3 4">
    <name type="scientific">Exophiala bonariae</name>
    <dbReference type="NCBI Taxonomy" id="1690606"/>
    <lineage>
        <taxon>Eukaryota</taxon>
        <taxon>Fungi</taxon>
        <taxon>Dikarya</taxon>
        <taxon>Ascomycota</taxon>
        <taxon>Pezizomycotina</taxon>
        <taxon>Eurotiomycetes</taxon>
        <taxon>Chaetothyriomycetidae</taxon>
        <taxon>Chaetothyriales</taxon>
        <taxon>Herpotrichiellaceae</taxon>
        <taxon>Exophiala</taxon>
    </lineage>
</organism>
<dbReference type="AlphaFoldDB" id="A0AAV9N0G5"/>
<dbReference type="RefSeq" id="XP_064703031.1">
    <property type="nucleotide sequence ID" value="XM_064850144.1"/>
</dbReference>
<sequence>MKMAGHTISQRSSWASLNTSDSENSGSDNDLEYKKCYGTSKRASRNVQSWLEREALWAPKTSKVSDLEGIAKTLVKTNVQMPDNILDDLKKTIECRKELNDIHKSRGNGDQSHIFALNAYRKVFKAFCPISPPPSPPQMPAVVSGNQSYALRLLDSKPKYTKKDPMWE</sequence>
<comment type="caution">
    <text evidence="3">The sequence shown here is derived from an EMBL/GenBank/DDBJ whole genome shotgun (WGS) entry which is preliminary data.</text>
</comment>
<evidence type="ECO:0000313" key="4">
    <source>
        <dbReference type="Proteomes" id="UP001358417"/>
    </source>
</evidence>
<dbReference type="GeneID" id="89974755"/>
<evidence type="ECO:0000256" key="1">
    <source>
        <dbReference type="SAM" id="MobiDB-lite"/>
    </source>
</evidence>
<name>A0AAV9N0G5_9EURO</name>
<dbReference type="InterPro" id="IPR046539">
    <property type="entry name" value="DUF6604"/>
</dbReference>
<proteinExistence type="predicted"/>
<reference evidence="3 4" key="1">
    <citation type="submission" date="2023-08" db="EMBL/GenBank/DDBJ databases">
        <title>Black Yeasts Isolated from many extreme environments.</title>
        <authorList>
            <person name="Coleine C."/>
            <person name="Stajich J.E."/>
            <person name="Selbmann L."/>
        </authorList>
    </citation>
    <scope>NUCLEOTIDE SEQUENCE [LARGE SCALE GENOMIC DNA]</scope>
    <source>
        <strain evidence="3 4">CCFEE 5792</strain>
    </source>
</reference>
<feature type="domain" description="DUF6604" evidence="2">
    <location>
        <begin position="53"/>
        <end position="133"/>
    </location>
</feature>
<dbReference type="Proteomes" id="UP001358417">
    <property type="component" value="Unassembled WGS sequence"/>
</dbReference>
<keyword evidence="4" id="KW-1185">Reference proteome</keyword>
<dbReference type="EMBL" id="JAVRRD010000025">
    <property type="protein sequence ID" value="KAK5047487.1"/>
    <property type="molecule type" value="Genomic_DNA"/>
</dbReference>
<accession>A0AAV9N0G5</accession>